<organism evidence="2 3">
    <name type="scientific">Anatilimnocola aggregata</name>
    <dbReference type="NCBI Taxonomy" id="2528021"/>
    <lineage>
        <taxon>Bacteria</taxon>
        <taxon>Pseudomonadati</taxon>
        <taxon>Planctomycetota</taxon>
        <taxon>Planctomycetia</taxon>
        <taxon>Pirellulales</taxon>
        <taxon>Pirellulaceae</taxon>
        <taxon>Anatilimnocola</taxon>
    </lineage>
</organism>
<dbReference type="Proteomes" id="UP000315017">
    <property type="component" value="Chromosome"/>
</dbReference>
<dbReference type="EMBL" id="CP036274">
    <property type="protein sequence ID" value="QDU29068.1"/>
    <property type="molecule type" value="Genomic_DNA"/>
</dbReference>
<keyword evidence="3" id="KW-1185">Reference proteome</keyword>
<accession>A0A517YFR6</accession>
<feature type="chain" id="PRO_5021773039" evidence="1">
    <location>
        <begin position="27"/>
        <end position="273"/>
    </location>
</feature>
<evidence type="ECO:0000256" key="1">
    <source>
        <dbReference type="SAM" id="SignalP"/>
    </source>
</evidence>
<name>A0A517YFR6_9BACT</name>
<evidence type="ECO:0000313" key="3">
    <source>
        <dbReference type="Proteomes" id="UP000315017"/>
    </source>
</evidence>
<reference evidence="2 3" key="1">
    <citation type="submission" date="2019-02" db="EMBL/GenBank/DDBJ databases">
        <title>Deep-cultivation of Planctomycetes and their phenomic and genomic characterization uncovers novel biology.</title>
        <authorList>
            <person name="Wiegand S."/>
            <person name="Jogler M."/>
            <person name="Boedeker C."/>
            <person name="Pinto D."/>
            <person name="Vollmers J."/>
            <person name="Rivas-Marin E."/>
            <person name="Kohn T."/>
            <person name="Peeters S.H."/>
            <person name="Heuer A."/>
            <person name="Rast P."/>
            <person name="Oberbeckmann S."/>
            <person name="Bunk B."/>
            <person name="Jeske O."/>
            <person name="Meyerdierks A."/>
            <person name="Storesund J.E."/>
            <person name="Kallscheuer N."/>
            <person name="Luecker S."/>
            <person name="Lage O.M."/>
            <person name="Pohl T."/>
            <person name="Merkel B.J."/>
            <person name="Hornburger P."/>
            <person name="Mueller R.-W."/>
            <person name="Bruemmer F."/>
            <person name="Labrenz M."/>
            <person name="Spormann A.M."/>
            <person name="Op den Camp H."/>
            <person name="Overmann J."/>
            <person name="Amann R."/>
            <person name="Jetten M.S.M."/>
            <person name="Mascher T."/>
            <person name="Medema M.H."/>
            <person name="Devos D.P."/>
            <person name="Kaster A.-K."/>
            <person name="Ovreas L."/>
            <person name="Rohde M."/>
            <person name="Galperin M.Y."/>
            <person name="Jogler C."/>
        </authorList>
    </citation>
    <scope>NUCLEOTIDE SEQUENCE [LARGE SCALE GENOMIC DNA]</scope>
    <source>
        <strain evidence="2 3">ETA_A8</strain>
    </source>
</reference>
<dbReference type="AlphaFoldDB" id="A0A517YFR6"/>
<sequence length="273" mass="29478" precursor="true">MKTRLTSLVVAVAVAVGLCVSSAREAAAQFFPPNLQAVVKSIRCVDMQDEGTRFDNIYVLTTADGQQTKKLRHQTFSVGTRNNYNETINFTSEAVIQVVEDDQGLANIGRGGDDYFEPLTISADLAGLGPQTFTVQHQDPTLGDLGIYEVVVEVFGQGPAPGPAPSPFPPAPVVIPSPSTTQLAGSFWHEARVGQILVYKIDRAGFNQLTCTVTTLQNGRVVAVSPPQACQYNRNTGMLQLGDEGTFQVTFSQARGQSGLKLTDFRGNNRVWN</sequence>
<evidence type="ECO:0000313" key="2">
    <source>
        <dbReference type="EMBL" id="QDU29068.1"/>
    </source>
</evidence>
<keyword evidence="1" id="KW-0732">Signal</keyword>
<dbReference type="KEGG" id="aagg:ETAA8_41750"/>
<feature type="signal peptide" evidence="1">
    <location>
        <begin position="1"/>
        <end position="26"/>
    </location>
</feature>
<dbReference type="RefSeq" id="WP_145092339.1">
    <property type="nucleotide sequence ID" value="NZ_CP036274.1"/>
</dbReference>
<protein>
    <submittedName>
        <fullName evidence="2">Uncharacterized protein</fullName>
    </submittedName>
</protein>
<proteinExistence type="predicted"/>
<gene>
    <name evidence="2" type="ORF">ETAA8_41750</name>
</gene>